<evidence type="ECO:0000256" key="5">
    <source>
        <dbReference type="ARBA" id="ARBA00022984"/>
    </source>
</evidence>
<keyword evidence="2" id="KW-1003">Cell membrane</keyword>
<feature type="transmembrane region" description="Helical" evidence="10">
    <location>
        <begin position="93"/>
        <end position="121"/>
    </location>
</feature>
<dbReference type="GO" id="GO:0009252">
    <property type="term" value="P:peptidoglycan biosynthetic process"/>
    <property type="evidence" value="ECO:0007669"/>
    <property type="project" value="UniProtKB-KW"/>
</dbReference>
<dbReference type="InterPro" id="IPR004268">
    <property type="entry name" value="MurJ"/>
</dbReference>
<evidence type="ECO:0000256" key="10">
    <source>
        <dbReference type="SAM" id="Phobius"/>
    </source>
</evidence>
<gene>
    <name evidence="11" type="primary">murJ_2</name>
    <name evidence="11" type="ORF">NCTC10638_00445</name>
</gene>
<evidence type="ECO:0000256" key="3">
    <source>
        <dbReference type="ARBA" id="ARBA00022692"/>
    </source>
</evidence>
<evidence type="ECO:0000256" key="2">
    <source>
        <dbReference type="ARBA" id="ARBA00022475"/>
    </source>
</evidence>
<keyword evidence="5" id="KW-0573">Peptidoglycan synthesis</keyword>
<evidence type="ECO:0000256" key="9">
    <source>
        <dbReference type="ARBA" id="ARBA00061532"/>
    </source>
</evidence>
<dbReference type="PANTHER" id="PTHR47019">
    <property type="entry name" value="LIPID II FLIPPASE MURJ"/>
    <property type="match status" value="1"/>
</dbReference>
<dbReference type="AlphaFoldDB" id="A0A378MSS6"/>
<protein>
    <submittedName>
        <fullName evidence="11">Integral membrane protein MviN</fullName>
    </submittedName>
</protein>
<comment type="similarity">
    <text evidence="9">Belongs to the MurJ/MviN family.</text>
</comment>
<keyword evidence="3 10" id="KW-0812">Transmembrane</keyword>
<name>A0A378MSS6_MANHA</name>
<dbReference type="PRINTS" id="PR01806">
    <property type="entry name" value="VIRFACTRMVIN"/>
</dbReference>
<dbReference type="GO" id="GO:0008360">
    <property type="term" value="P:regulation of cell shape"/>
    <property type="evidence" value="ECO:0007669"/>
    <property type="project" value="UniProtKB-KW"/>
</dbReference>
<evidence type="ECO:0000256" key="4">
    <source>
        <dbReference type="ARBA" id="ARBA00022960"/>
    </source>
</evidence>
<reference evidence="11 12" key="1">
    <citation type="submission" date="2018-06" db="EMBL/GenBank/DDBJ databases">
        <authorList>
            <consortium name="Pathogen Informatics"/>
            <person name="Doyle S."/>
        </authorList>
    </citation>
    <scope>NUCLEOTIDE SEQUENCE [LARGE SCALE GENOMIC DNA]</scope>
    <source>
        <strain evidence="11 12">NCTC10638</strain>
    </source>
</reference>
<accession>A0A378MSS6</accession>
<evidence type="ECO:0000313" key="11">
    <source>
        <dbReference type="EMBL" id="STY59290.1"/>
    </source>
</evidence>
<feature type="transmembrane region" description="Helical" evidence="10">
    <location>
        <begin position="5"/>
        <end position="22"/>
    </location>
</feature>
<dbReference type="Pfam" id="PF03023">
    <property type="entry name" value="MurJ"/>
    <property type="match status" value="1"/>
</dbReference>
<dbReference type="PANTHER" id="PTHR47019:SF1">
    <property type="entry name" value="LIPID II FLIPPASE MURJ"/>
    <property type="match status" value="1"/>
</dbReference>
<dbReference type="GO" id="GO:0015648">
    <property type="term" value="F:lipid-linked peptidoglycan transporter activity"/>
    <property type="evidence" value="ECO:0007669"/>
    <property type="project" value="TreeGrafter"/>
</dbReference>
<evidence type="ECO:0000256" key="8">
    <source>
        <dbReference type="ARBA" id="ARBA00060041"/>
    </source>
</evidence>
<proteinExistence type="inferred from homology"/>
<evidence type="ECO:0000256" key="7">
    <source>
        <dbReference type="ARBA" id="ARBA00023136"/>
    </source>
</evidence>
<feature type="transmembrane region" description="Helical" evidence="10">
    <location>
        <begin position="28"/>
        <end position="46"/>
    </location>
</feature>
<evidence type="ECO:0000256" key="1">
    <source>
        <dbReference type="ARBA" id="ARBA00004651"/>
    </source>
</evidence>
<dbReference type="GO" id="GO:0005886">
    <property type="term" value="C:plasma membrane"/>
    <property type="evidence" value="ECO:0007669"/>
    <property type="project" value="UniProtKB-SubCell"/>
</dbReference>
<evidence type="ECO:0000256" key="6">
    <source>
        <dbReference type="ARBA" id="ARBA00022989"/>
    </source>
</evidence>
<evidence type="ECO:0000313" key="12">
    <source>
        <dbReference type="Proteomes" id="UP000254802"/>
    </source>
</evidence>
<keyword evidence="6 10" id="KW-1133">Transmembrane helix</keyword>
<feature type="transmembrane region" description="Helical" evidence="10">
    <location>
        <begin position="141"/>
        <end position="160"/>
    </location>
</feature>
<comment type="function">
    <text evidence="8">Involved in peptidoglycan biosynthesis. Transports lipid-linked peptidoglycan precursors from the inner to the outer leaflet of the cytoplasmic membrane.</text>
</comment>
<dbReference type="GO" id="GO:0034204">
    <property type="term" value="P:lipid translocation"/>
    <property type="evidence" value="ECO:0007669"/>
    <property type="project" value="TreeGrafter"/>
</dbReference>
<comment type="subcellular location">
    <subcellularLocation>
        <location evidence="1">Cell membrane</location>
        <topology evidence="1">Multi-pass membrane protein</topology>
    </subcellularLocation>
</comment>
<dbReference type="Proteomes" id="UP000254802">
    <property type="component" value="Unassembled WGS sequence"/>
</dbReference>
<keyword evidence="4" id="KW-0133">Cell shape</keyword>
<keyword evidence="7 10" id="KW-0472">Membrane</keyword>
<organism evidence="11 12">
    <name type="scientific">Mannheimia haemolytica</name>
    <name type="common">Pasteurella haemolytica</name>
    <dbReference type="NCBI Taxonomy" id="75985"/>
    <lineage>
        <taxon>Bacteria</taxon>
        <taxon>Pseudomonadati</taxon>
        <taxon>Pseudomonadota</taxon>
        <taxon>Gammaproteobacteria</taxon>
        <taxon>Pasteurellales</taxon>
        <taxon>Pasteurellaceae</taxon>
        <taxon>Mannheimia</taxon>
    </lineage>
</organism>
<dbReference type="EMBL" id="UGPN01000002">
    <property type="protein sequence ID" value="STY59290.1"/>
    <property type="molecule type" value="Genomic_DNA"/>
</dbReference>
<sequence>MSKKLLRSGMIVSFMTLISRILGLIRDIVVATILGTGVSADIFLFANRIPNFLRRLFAEGAFSKAFVPVLAEYNADNDPNKTREFIAKVSGTLGGLVTVVTLVAMIASPVVAALFGTGWFFRLALRRAKCRKIHPSLFFAQNHFPLFVVYYLCGVIRCGVKYHR</sequence>
<dbReference type="InterPro" id="IPR051050">
    <property type="entry name" value="Lipid_II_flippase_MurJ/MviN"/>
</dbReference>